<gene>
    <name evidence="4" type="ORF">B0T19DRAFT_187408</name>
</gene>
<reference evidence="4" key="2">
    <citation type="submission" date="2023-06" db="EMBL/GenBank/DDBJ databases">
        <authorList>
            <consortium name="Lawrence Berkeley National Laboratory"/>
            <person name="Haridas S."/>
            <person name="Hensen N."/>
            <person name="Bonometti L."/>
            <person name="Westerberg I."/>
            <person name="Brannstrom I.O."/>
            <person name="Guillou S."/>
            <person name="Cros-Aarteil S."/>
            <person name="Calhoun S."/>
            <person name="Kuo A."/>
            <person name="Mondo S."/>
            <person name="Pangilinan J."/>
            <person name="Riley R."/>
            <person name="Labutti K."/>
            <person name="Andreopoulos B."/>
            <person name="Lipzen A."/>
            <person name="Chen C."/>
            <person name="Yanf M."/>
            <person name="Daum C."/>
            <person name="Ng V."/>
            <person name="Clum A."/>
            <person name="Steindorff A."/>
            <person name="Ohm R."/>
            <person name="Martin F."/>
            <person name="Silar P."/>
            <person name="Natvig D."/>
            <person name="Lalanne C."/>
            <person name="Gautier V."/>
            <person name="Ament-Velasquez S.L."/>
            <person name="Kruys A."/>
            <person name="Hutchinson M.I."/>
            <person name="Powell A.J."/>
            <person name="Barry K."/>
            <person name="Miller A.N."/>
            <person name="Grigoriev I.V."/>
            <person name="Debuchy R."/>
            <person name="Gladieux P."/>
            <person name="Thoren M.H."/>
            <person name="Johannesson H."/>
        </authorList>
    </citation>
    <scope>NUCLEOTIDE SEQUENCE</scope>
    <source>
        <strain evidence="4">SMH4131-1</strain>
    </source>
</reference>
<name>A0AAE0INN4_9PEZI</name>
<keyword evidence="3" id="KW-0732">Signal</keyword>
<comment type="caution">
    <text evidence="4">The sequence shown here is derived from an EMBL/GenBank/DDBJ whole genome shotgun (WGS) entry which is preliminary data.</text>
</comment>
<reference evidence="4" key="1">
    <citation type="journal article" date="2023" name="Mol. Phylogenet. Evol.">
        <title>Genome-scale phylogeny and comparative genomics of the fungal order Sordariales.</title>
        <authorList>
            <person name="Hensen N."/>
            <person name="Bonometti L."/>
            <person name="Westerberg I."/>
            <person name="Brannstrom I.O."/>
            <person name="Guillou S."/>
            <person name="Cros-Aarteil S."/>
            <person name="Calhoun S."/>
            <person name="Haridas S."/>
            <person name="Kuo A."/>
            <person name="Mondo S."/>
            <person name="Pangilinan J."/>
            <person name="Riley R."/>
            <person name="LaButti K."/>
            <person name="Andreopoulos B."/>
            <person name="Lipzen A."/>
            <person name="Chen C."/>
            <person name="Yan M."/>
            <person name="Daum C."/>
            <person name="Ng V."/>
            <person name="Clum A."/>
            <person name="Steindorff A."/>
            <person name="Ohm R.A."/>
            <person name="Martin F."/>
            <person name="Silar P."/>
            <person name="Natvig D.O."/>
            <person name="Lalanne C."/>
            <person name="Gautier V."/>
            <person name="Ament-Velasquez S.L."/>
            <person name="Kruys A."/>
            <person name="Hutchinson M.I."/>
            <person name="Powell A.J."/>
            <person name="Barry K."/>
            <person name="Miller A.N."/>
            <person name="Grigoriev I.V."/>
            <person name="Debuchy R."/>
            <person name="Gladieux P."/>
            <person name="Hiltunen Thoren M."/>
            <person name="Johannesson H."/>
        </authorList>
    </citation>
    <scope>NUCLEOTIDE SEQUENCE</scope>
    <source>
        <strain evidence="4">SMH4131-1</strain>
    </source>
</reference>
<evidence type="ECO:0000256" key="2">
    <source>
        <dbReference type="SAM" id="Phobius"/>
    </source>
</evidence>
<evidence type="ECO:0000256" key="1">
    <source>
        <dbReference type="SAM" id="MobiDB-lite"/>
    </source>
</evidence>
<keyword evidence="5" id="KW-1185">Reference proteome</keyword>
<protein>
    <submittedName>
        <fullName evidence="4">Uncharacterized protein</fullName>
    </submittedName>
</protein>
<evidence type="ECO:0000256" key="3">
    <source>
        <dbReference type="SAM" id="SignalP"/>
    </source>
</evidence>
<keyword evidence="2" id="KW-0472">Membrane</keyword>
<evidence type="ECO:0000313" key="5">
    <source>
        <dbReference type="Proteomes" id="UP001286456"/>
    </source>
</evidence>
<feature type="transmembrane region" description="Helical" evidence="2">
    <location>
        <begin position="241"/>
        <end position="263"/>
    </location>
</feature>
<feature type="compositionally biased region" description="Polar residues" evidence="1">
    <location>
        <begin position="378"/>
        <end position="393"/>
    </location>
</feature>
<dbReference type="Proteomes" id="UP001286456">
    <property type="component" value="Unassembled WGS sequence"/>
</dbReference>
<evidence type="ECO:0000313" key="4">
    <source>
        <dbReference type="EMBL" id="KAK3328328.1"/>
    </source>
</evidence>
<feature type="signal peptide" evidence="3">
    <location>
        <begin position="1"/>
        <end position="19"/>
    </location>
</feature>
<feature type="compositionally biased region" description="Basic and acidic residues" evidence="1">
    <location>
        <begin position="424"/>
        <end position="442"/>
    </location>
</feature>
<sequence>MPALFRILVAGWLLASASAVRERFQAVETGAVALSPQEYQAFSPRPLAKRQDNCEPNHHSCSDIGALGNGVCCSDDTYCIVNATDASKAACCPIGSNCDSPCSANRYQCNTTTTITSDGATTTSTSLACCGRVCPSTSMFGCPQSYGGGCCSYGSTCAPSSRCIPTTTASSSVSPIVTLVPSGCTTSQIACPSTIGGCCAVTQSCTLVSGAAACADITFVPTASGLVAVATDNGLSAGAKAGISVGVIVGCGLVIGAVTWWVIRSRRRRSERDGSYHRPRPTGVVGAYIGAGGRDMTEEASDVMSRTGPSPGMNQDYLGPYSEEPQTPLRHSPDLDRGGVPIQPHGPSDIAAPVEIDSGARAEQPLPDNVVQRPVEQNTGAQWVNPHAYQTQEDTQERFELYGSGPSSEGYLPSPDTGLTQTPSEDRSRYAPGDEGRTHSGN</sequence>
<feature type="region of interest" description="Disordered" evidence="1">
    <location>
        <begin position="378"/>
        <end position="442"/>
    </location>
</feature>
<keyword evidence="2" id="KW-1133">Transmembrane helix</keyword>
<proteinExistence type="predicted"/>
<feature type="region of interest" description="Disordered" evidence="1">
    <location>
        <begin position="269"/>
        <end position="352"/>
    </location>
</feature>
<dbReference type="EMBL" id="JAUEPO010000003">
    <property type="protein sequence ID" value="KAK3328328.1"/>
    <property type="molecule type" value="Genomic_DNA"/>
</dbReference>
<feature type="chain" id="PRO_5042126580" evidence="3">
    <location>
        <begin position="20"/>
        <end position="442"/>
    </location>
</feature>
<keyword evidence="2" id="KW-0812">Transmembrane</keyword>
<accession>A0AAE0INN4</accession>
<dbReference type="AlphaFoldDB" id="A0AAE0INN4"/>
<organism evidence="4 5">
    <name type="scientific">Cercophora scortea</name>
    <dbReference type="NCBI Taxonomy" id="314031"/>
    <lineage>
        <taxon>Eukaryota</taxon>
        <taxon>Fungi</taxon>
        <taxon>Dikarya</taxon>
        <taxon>Ascomycota</taxon>
        <taxon>Pezizomycotina</taxon>
        <taxon>Sordariomycetes</taxon>
        <taxon>Sordariomycetidae</taxon>
        <taxon>Sordariales</taxon>
        <taxon>Lasiosphaeriaceae</taxon>
        <taxon>Cercophora</taxon>
    </lineage>
</organism>